<feature type="domain" description="5'-3' exonuclease" evidence="18">
    <location>
        <begin position="7"/>
        <end position="268"/>
    </location>
</feature>
<dbReference type="InterPro" id="IPR018320">
    <property type="entry name" value="DNA_polymerase_1"/>
</dbReference>
<dbReference type="InterPro" id="IPR043502">
    <property type="entry name" value="DNA/RNA_pol_sf"/>
</dbReference>
<dbReference type="SUPFAM" id="SSF56672">
    <property type="entry name" value="DNA/RNA polymerases"/>
    <property type="match status" value="1"/>
</dbReference>
<dbReference type="PROSITE" id="PS00447">
    <property type="entry name" value="DNA_POLYMERASE_A"/>
    <property type="match status" value="1"/>
</dbReference>
<evidence type="ECO:0000256" key="13">
    <source>
        <dbReference type="ARBA" id="ARBA00023204"/>
    </source>
</evidence>
<evidence type="ECO:0000256" key="5">
    <source>
        <dbReference type="ARBA" id="ARBA00022695"/>
    </source>
</evidence>
<dbReference type="InterPro" id="IPR019760">
    <property type="entry name" value="DNA-dir_DNA_pol_A_CS"/>
</dbReference>
<evidence type="ECO:0000259" key="19">
    <source>
        <dbReference type="SMART" id="SM00482"/>
    </source>
</evidence>
<gene>
    <name evidence="16" type="primary">polA</name>
    <name evidence="20" type="ORF">GGR27_002974</name>
</gene>
<dbReference type="InterPro" id="IPR020045">
    <property type="entry name" value="DNA_polI_H3TH"/>
</dbReference>
<sequence>MSDTTEKKLFLLDGHALVYRAHFAFINRPLINSKGINTSAMMGFTRTLWDLMKNQNPTHLAVVFDPDGPTFRNELAADYKAGREEQPEDIGVAFPYIHQILQGFNIPVIIIPNFEADDVIGTLAKQASKEGYEVYMVTPDKDYGQLVEDNIYMYKPSRMGNGIEILGVEEIKKKWDIQEPIQVIDLLALMGDKVDNIHGVPGIGPKTAAKFINLYGSVEGIYEHIDEIKGKNRERLIEHKAQADLSKLLATIDVNVPVQFSAEAYHINEFDYEHLTDIFRDLEFRTIANEILNTNPALEQNAPVSSQGDLFAQPTSNAPASAQKGGKRFSKPAAHAIADDHFENTEQDYHKVETSEERAGLIKKLGEQKIYAFDTETTSIDPTQALLVGMSFSWAAGEAYYVPVPEDRAECEAIVAEFAPLLADPNTEKVGQNLKYDMIVLERYGAPVGGTLLDTMVMHYLIHPDKRHSMDLLSEEYLNYKPIPIKELIGTGKKQLTMRDVPVDKVVDYACEDADITMRLYYALWPELEEEGLVELYNTIEAPLIPVLVNIELAGVNLDAKFLEDYSVVLTTQLKDIEKEIYAEAGSEFNIGSPKQIGEILFGRMEIPYKGSKTKTGQFKTDEATLQDVAVEFPIVKKILKYRSLSKLLGTYVDALPLLVNPETGRIHSSFNQTIAATGRLSSSNPNLQNIPMRTPEGAEIRKAFVPQDEDHVLLASDYSQIELRLVAALSGDEGMVNAFNEGRDIHTATAAIVFDVPFEEVDRTQRNQAKTINFAILYGAGSQRLMQELEISRQEASDLIKNYYERFAGLREFMKTSVETAKEEGYAMTLLGRKRTLRDINSRSSMSRALSERMAMNTPIQGTAADMIKIAMIRIDKALREGKFKTRMILQVHDELVFDTPKTEVDQVKPMIERLMREAIPNLSVPIVVETDLGGNWLEAH</sequence>
<dbReference type="InterPro" id="IPR002421">
    <property type="entry name" value="5-3_exonuclease"/>
</dbReference>
<dbReference type="CDD" id="cd09859">
    <property type="entry name" value="PIN_53EXO"/>
    <property type="match status" value="1"/>
</dbReference>
<dbReference type="RefSeq" id="WP_168038586.1">
    <property type="nucleotide sequence ID" value="NZ_JAATJH010000005.1"/>
</dbReference>
<dbReference type="Pfam" id="PF02739">
    <property type="entry name" value="5_3_exonuc_N"/>
    <property type="match status" value="1"/>
</dbReference>
<dbReference type="InterPro" id="IPR036279">
    <property type="entry name" value="5-3_exonuclease_C_sf"/>
</dbReference>
<evidence type="ECO:0000313" key="21">
    <source>
        <dbReference type="Proteomes" id="UP000770785"/>
    </source>
</evidence>
<evidence type="ECO:0000256" key="7">
    <source>
        <dbReference type="ARBA" id="ARBA00022722"/>
    </source>
</evidence>
<dbReference type="EC" id="2.7.7.7" evidence="2 15"/>
<evidence type="ECO:0000256" key="1">
    <source>
        <dbReference type="ARBA" id="ARBA00007705"/>
    </source>
</evidence>
<keyword evidence="13 16" id="KW-0234">DNA repair</keyword>
<comment type="function">
    <text evidence="16">In addition to polymerase activity, this DNA polymerase exhibits 3'-5' and 5'-3' exonuclease activity.</text>
</comment>
<evidence type="ECO:0000256" key="10">
    <source>
        <dbReference type="ARBA" id="ARBA00022839"/>
    </source>
</evidence>
<keyword evidence="4 16" id="KW-0808">Transferase</keyword>
<dbReference type="CDD" id="cd08637">
    <property type="entry name" value="DNA_pol_A_pol_I_C"/>
    <property type="match status" value="1"/>
</dbReference>
<proteinExistence type="inferred from homology"/>
<evidence type="ECO:0000313" key="20">
    <source>
        <dbReference type="EMBL" id="NJC27457.1"/>
    </source>
</evidence>
<keyword evidence="9 16" id="KW-0378">Hydrolase</keyword>
<evidence type="ECO:0000256" key="16">
    <source>
        <dbReference type="RuleBase" id="RU004460"/>
    </source>
</evidence>
<dbReference type="SMART" id="SM00475">
    <property type="entry name" value="53EXOc"/>
    <property type="match status" value="1"/>
</dbReference>
<evidence type="ECO:0000256" key="2">
    <source>
        <dbReference type="ARBA" id="ARBA00012417"/>
    </source>
</evidence>
<dbReference type="InterPro" id="IPR001098">
    <property type="entry name" value="DNA-dir_DNA_pol_A_palm_dom"/>
</dbReference>
<dbReference type="SMART" id="SM00482">
    <property type="entry name" value="POLAc"/>
    <property type="match status" value="1"/>
</dbReference>
<keyword evidence="21" id="KW-1185">Reference proteome</keyword>
<comment type="similarity">
    <text evidence="1 16">Belongs to the DNA polymerase type-A family.</text>
</comment>
<dbReference type="InterPro" id="IPR012337">
    <property type="entry name" value="RNaseH-like_sf"/>
</dbReference>
<evidence type="ECO:0000256" key="8">
    <source>
        <dbReference type="ARBA" id="ARBA00022763"/>
    </source>
</evidence>
<keyword evidence="6 16" id="KW-0235">DNA replication</keyword>
<dbReference type="InterPro" id="IPR008918">
    <property type="entry name" value="HhH2"/>
</dbReference>
<dbReference type="InterPro" id="IPR029060">
    <property type="entry name" value="PIN-like_dom_sf"/>
</dbReference>
<comment type="caution">
    <text evidence="20">The sequence shown here is derived from an EMBL/GenBank/DDBJ whole genome shotgun (WGS) entry which is preliminary data.</text>
</comment>
<dbReference type="Gene3D" id="3.30.420.10">
    <property type="entry name" value="Ribonuclease H-like superfamily/Ribonuclease H"/>
    <property type="match status" value="1"/>
</dbReference>
<dbReference type="PANTHER" id="PTHR10133">
    <property type="entry name" value="DNA POLYMERASE I"/>
    <property type="match status" value="1"/>
</dbReference>
<dbReference type="SUPFAM" id="SSF88723">
    <property type="entry name" value="PIN domain-like"/>
    <property type="match status" value="1"/>
</dbReference>
<dbReference type="PANTHER" id="PTHR10133:SF27">
    <property type="entry name" value="DNA POLYMERASE NU"/>
    <property type="match status" value="1"/>
</dbReference>
<keyword evidence="8 16" id="KW-0227">DNA damage</keyword>
<dbReference type="Proteomes" id="UP000770785">
    <property type="component" value="Unassembled WGS sequence"/>
</dbReference>
<evidence type="ECO:0000256" key="15">
    <source>
        <dbReference type="NCBIfam" id="TIGR00593"/>
    </source>
</evidence>
<evidence type="ECO:0000256" key="11">
    <source>
        <dbReference type="ARBA" id="ARBA00022932"/>
    </source>
</evidence>
<evidence type="ECO:0000256" key="12">
    <source>
        <dbReference type="ARBA" id="ARBA00023125"/>
    </source>
</evidence>
<name>A0ABX0XE29_9BACT</name>
<dbReference type="NCBIfam" id="NF004397">
    <property type="entry name" value="PRK05755.1"/>
    <property type="match status" value="1"/>
</dbReference>
<keyword evidence="5 16" id="KW-0548">Nucleotidyltransferase</keyword>
<dbReference type="InterPro" id="IPR002562">
    <property type="entry name" value="3'-5'_exonuclease_dom"/>
</dbReference>
<evidence type="ECO:0000256" key="4">
    <source>
        <dbReference type="ARBA" id="ARBA00022679"/>
    </source>
</evidence>
<dbReference type="Pfam" id="PF01367">
    <property type="entry name" value="5_3_exonuc"/>
    <property type="match status" value="1"/>
</dbReference>
<dbReference type="InterPro" id="IPR002298">
    <property type="entry name" value="DNA_polymerase_A"/>
</dbReference>
<keyword evidence="12 16" id="KW-0238">DNA-binding</keyword>
<evidence type="ECO:0000256" key="6">
    <source>
        <dbReference type="ARBA" id="ARBA00022705"/>
    </source>
</evidence>
<evidence type="ECO:0000259" key="17">
    <source>
        <dbReference type="SMART" id="SM00474"/>
    </source>
</evidence>
<evidence type="ECO:0000256" key="9">
    <source>
        <dbReference type="ARBA" id="ARBA00022801"/>
    </source>
</evidence>
<dbReference type="InterPro" id="IPR036397">
    <property type="entry name" value="RNaseH_sf"/>
</dbReference>
<dbReference type="Pfam" id="PF00476">
    <property type="entry name" value="DNA_pol_A"/>
    <property type="match status" value="1"/>
</dbReference>
<dbReference type="SUPFAM" id="SSF53098">
    <property type="entry name" value="Ribonuclease H-like"/>
    <property type="match status" value="1"/>
</dbReference>
<evidence type="ECO:0000256" key="3">
    <source>
        <dbReference type="ARBA" id="ARBA00020311"/>
    </source>
</evidence>
<dbReference type="SMART" id="SM00474">
    <property type="entry name" value="35EXOc"/>
    <property type="match status" value="1"/>
</dbReference>
<dbReference type="InterPro" id="IPR020046">
    <property type="entry name" value="5-3_exonucl_a-hlix_arch_N"/>
</dbReference>
<evidence type="ECO:0000256" key="14">
    <source>
        <dbReference type="ARBA" id="ARBA00049244"/>
    </source>
</evidence>
<feature type="domain" description="3'-5' exonuclease" evidence="17">
    <location>
        <begin position="349"/>
        <end position="529"/>
    </location>
</feature>
<comment type="catalytic activity">
    <reaction evidence="14 16">
        <text>DNA(n) + a 2'-deoxyribonucleoside 5'-triphosphate = DNA(n+1) + diphosphate</text>
        <dbReference type="Rhea" id="RHEA:22508"/>
        <dbReference type="Rhea" id="RHEA-COMP:17339"/>
        <dbReference type="Rhea" id="RHEA-COMP:17340"/>
        <dbReference type="ChEBI" id="CHEBI:33019"/>
        <dbReference type="ChEBI" id="CHEBI:61560"/>
        <dbReference type="ChEBI" id="CHEBI:173112"/>
        <dbReference type="EC" id="2.7.7.7"/>
    </reaction>
</comment>
<dbReference type="Gene3D" id="3.40.50.1010">
    <property type="entry name" value="5'-nuclease"/>
    <property type="match status" value="1"/>
</dbReference>
<dbReference type="PRINTS" id="PR00868">
    <property type="entry name" value="DNAPOLI"/>
</dbReference>
<reference evidence="20 21" key="1">
    <citation type="submission" date="2020-03" db="EMBL/GenBank/DDBJ databases">
        <title>Genomic Encyclopedia of Type Strains, Phase IV (KMG-IV): sequencing the most valuable type-strain genomes for metagenomic binning, comparative biology and taxonomic classification.</title>
        <authorList>
            <person name="Goeker M."/>
        </authorList>
    </citation>
    <scope>NUCLEOTIDE SEQUENCE [LARGE SCALE GENOMIC DNA]</scope>
    <source>
        <strain evidence="20 21">DSM 105096</strain>
    </source>
</reference>
<protein>
    <recommendedName>
        <fullName evidence="3 15">DNA polymerase I</fullName>
        <ecNumber evidence="2 15">2.7.7.7</ecNumber>
    </recommendedName>
</protein>
<dbReference type="CDD" id="cd09898">
    <property type="entry name" value="H3TH_53EXO"/>
    <property type="match status" value="1"/>
</dbReference>
<evidence type="ECO:0000259" key="18">
    <source>
        <dbReference type="SMART" id="SM00475"/>
    </source>
</evidence>
<dbReference type="Gene3D" id="1.10.150.20">
    <property type="entry name" value="5' to 3' exonuclease, C-terminal subdomain"/>
    <property type="match status" value="2"/>
</dbReference>
<dbReference type="SUPFAM" id="SSF47807">
    <property type="entry name" value="5' to 3' exonuclease, C-terminal subdomain"/>
    <property type="match status" value="1"/>
</dbReference>
<feature type="domain" description="DNA-directed DNA polymerase family A palm" evidence="19">
    <location>
        <begin position="698"/>
        <end position="905"/>
    </location>
</feature>
<dbReference type="Gene3D" id="3.30.70.370">
    <property type="match status" value="1"/>
</dbReference>
<accession>A0ABX0XE29</accession>
<dbReference type="Pfam" id="PF01612">
    <property type="entry name" value="DNA_pol_A_exo1"/>
    <property type="match status" value="1"/>
</dbReference>
<keyword evidence="11 16" id="KW-0239">DNA-directed DNA polymerase</keyword>
<keyword evidence="7" id="KW-0540">Nuclease</keyword>
<dbReference type="EMBL" id="JAATJH010000005">
    <property type="protein sequence ID" value="NJC27457.1"/>
    <property type="molecule type" value="Genomic_DNA"/>
</dbReference>
<dbReference type="NCBIfam" id="TIGR00593">
    <property type="entry name" value="pola"/>
    <property type="match status" value="1"/>
</dbReference>
<dbReference type="Gene3D" id="1.20.1060.10">
    <property type="entry name" value="Taq DNA Polymerase, Chain T, domain 4"/>
    <property type="match status" value="1"/>
</dbReference>
<dbReference type="CDD" id="cd06139">
    <property type="entry name" value="DNA_polA_I_Ecoli_like_exo"/>
    <property type="match status" value="1"/>
</dbReference>
<dbReference type="GO" id="GO:0003887">
    <property type="term" value="F:DNA-directed DNA polymerase activity"/>
    <property type="evidence" value="ECO:0007669"/>
    <property type="project" value="UniProtKB-EC"/>
</dbReference>
<keyword evidence="10 16" id="KW-0269">Exonuclease</keyword>
<organism evidence="20 21">
    <name type="scientific">Neolewinella antarctica</name>
    <dbReference type="NCBI Taxonomy" id="442734"/>
    <lineage>
        <taxon>Bacteria</taxon>
        <taxon>Pseudomonadati</taxon>
        <taxon>Bacteroidota</taxon>
        <taxon>Saprospiria</taxon>
        <taxon>Saprospirales</taxon>
        <taxon>Lewinellaceae</taxon>
        <taxon>Neolewinella</taxon>
    </lineage>
</organism>
<dbReference type="SMART" id="SM00279">
    <property type="entry name" value="HhH2"/>
    <property type="match status" value="1"/>
</dbReference>